<dbReference type="NCBIfam" id="TIGR00589">
    <property type="entry name" value="ogt"/>
    <property type="match status" value="1"/>
</dbReference>
<dbReference type="CDD" id="cd06445">
    <property type="entry name" value="ATase"/>
    <property type="match status" value="1"/>
</dbReference>
<dbReference type="InterPro" id="IPR008332">
    <property type="entry name" value="MethylG_MeTrfase_N"/>
</dbReference>
<evidence type="ECO:0000256" key="7">
    <source>
        <dbReference type="ARBA" id="ARBA00049348"/>
    </source>
</evidence>
<dbReference type="Pfam" id="PF01035">
    <property type="entry name" value="DNA_binding_1"/>
    <property type="match status" value="1"/>
</dbReference>
<dbReference type="GO" id="GO:0006307">
    <property type="term" value="P:DNA alkylation repair"/>
    <property type="evidence" value="ECO:0007669"/>
    <property type="project" value="UniProtKB-UniRule"/>
</dbReference>
<dbReference type="GO" id="GO:0032259">
    <property type="term" value="P:methylation"/>
    <property type="evidence" value="ECO:0007669"/>
    <property type="project" value="UniProtKB-KW"/>
</dbReference>
<dbReference type="GO" id="GO:0005737">
    <property type="term" value="C:cytoplasm"/>
    <property type="evidence" value="ECO:0007669"/>
    <property type="project" value="UniProtKB-SubCell"/>
</dbReference>
<evidence type="ECO:0000313" key="12">
    <source>
        <dbReference type="Proteomes" id="UP000013086"/>
    </source>
</evidence>
<dbReference type="SUPFAM" id="SSF46767">
    <property type="entry name" value="Methylated DNA-protein cysteine methyltransferase, C-terminal domain"/>
    <property type="match status" value="1"/>
</dbReference>
<comment type="catalytic activity">
    <reaction evidence="1 8">
        <text>a 4-O-methyl-thymidine in DNA + L-cysteinyl-[protein] = a thymidine in DNA + S-methyl-L-cysteinyl-[protein]</text>
        <dbReference type="Rhea" id="RHEA:53428"/>
        <dbReference type="Rhea" id="RHEA-COMP:10131"/>
        <dbReference type="Rhea" id="RHEA-COMP:10132"/>
        <dbReference type="Rhea" id="RHEA-COMP:13555"/>
        <dbReference type="Rhea" id="RHEA-COMP:13556"/>
        <dbReference type="ChEBI" id="CHEBI:29950"/>
        <dbReference type="ChEBI" id="CHEBI:82612"/>
        <dbReference type="ChEBI" id="CHEBI:137386"/>
        <dbReference type="ChEBI" id="CHEBI:137387"/>
        <dbReference type="EC" id="2.1.1.63"/>
    </reaction>
</comment>
<evidence type="ECO:0000313" key="11">
    <source>
        <dbReference type="EMBL" id="ENU20472.1"/>
    </source>
</evidence>
<evidence type="ECO:0000256" key="4">
    <source>
        <dbReference type="ARBA" id="ARBA00022679"/>
    </source>
</evidence>
<dbReference type="FunFam" id="1.10.10.10:FF:000214">
    <property type="entry name" value="Methylated-DNA--protein-cysteine methyltransferase"/>
    <property type="match status" value="1"/>
</dbReference>
<evidence type="ECO:0000256" key="5">
    <source>
        <dbReference type="ARBA" id="ARBA00022763"/>
    </source>
</evidence>
<dbReference type="GO" id="GO:0003908">
    <property type="term" value="F:methylated-DNA-[protein]-cysteine S-methyltransferase activity"/>
    <property type="evidence" value="ECO:0007669"/>
    <property type="project" value="UniProtKB-UniRule"/>
</dbReference>
<comment type="subcellular location">
    <subcellularLocation>
        <location evidence="8">Cytoplasm</location>
    </subcellularLocation>
</comment>
<sequence length="159" mass="17602">MKLAFMEMPSPVGILKLVATENALVAVLWENENPKRVRLAELIEQVNHPILLETQKQLREYFAGTRQQFDLPLDFEGTVFQKKVWQALLGIPFGETRSYRDIAEQVGNIKAVRAVGAANGKNPISIIAPCHRVVGVNGKLVGFAGGLNNKEILLGLEKQ</sequence>
<dbReference type="PANTHER" id="PTHR10815:SF5">
    <property type="entry name" value="METHYLATED-DNA--PROTEIN-CYSTEINE METHYLTRANSFERASE"/>
    <property type="match status" value="1"/>
</dbReference>
<keyword evidence="3 8" id="KW-0489">Methyltransferase</keyword>
<evidence type="ECO:0000259" key="10">
    <source>
        <dbReference type="Pfam" id="PF02870"/>
    </source>
</evidence>
<dbReference type="Proteomes" id="UP000013086">
    <property type="component" value="Unassembled WGS sequence"/>
</dbReference>
<keyword evidence="4 8" id="KW-0808">Transferase</keyword>
<dbReference type="Pfam" id="PF02870">
    <property type="entry name" value="Methyltransf_1N"/>
    <property type="match status" value="1"/>
</dbReference>
<dbReference type="EC" id="2.1.1.63" evidence="8"/>
<evidence type="ECO:0000259" key="9">
    <source>
        <dbReference type="Pfam" id="PF01035"/>
    </source>
</evidence>
<comment type="similarity">
    <text evidence="2 8">Belongs to the MGMT family.</text>
</comment>
<comment type="catalytic activity">
    <reaction evidence="7 8">
        <text>a 6-O-methyl-2'-deoxyguanosine in DNA + L-cysteinyl-[protein] = S-methyl-L-cysteinyl-[protein] + a 2'-deoxyguanosine in DNA</text>
        <dbReference type="Rhea" id="RHEA:24000"/>
        <dbReference type="Rhea" id="RHEA-COMP:10131"/>
        <dbReference type="Rhea" id="RHEA-COMP:10132"/>
        <dbReference type="Rhea" id="RHEA-COMP:11367"/>
        <dbReference type="Rhea" id="RHEA-COMP:11368"/>
        <dbReference type="ChEBI" id="CHEBI:29950"/>
        <dbReference type="ChEBI" id="CHEBI:82612"/>
        <dbReference type="ChEBI" id="CHEBI:85445"/>
        <dbReference type="ChEBI" id="CHEBI:85448"/>
        <dbReference type="EC" id="2.1.1.63"/>
    </reaction>
</comment>
<dbReference type="Gene3D" id="3.30.160.70">
    <property type="entry name" value="Methylated DNA-protein cysteine methyltransferase domain"/>
    <property type="match status" value="1"/>
</dbReference>
<feature type="domain" description="Methylguanine DNA methyltransferase ribonuclease-like" evidence="10">
    <location>
        <begin position="8"/>
        <end position="75"/>
    </location>
</feature>
<evidence type="ECO:0000256" key="3">
    <source>
        <dbReference type="ARBA" id="ARBA00022603"/>
    </source>
</evidence>
<proteinExistence type="inferred from homology"/>
<evidence type="ECO:0000256" key="6">
    <source>
        <dbReference type="ARBA" id="ARBA00023204"/>
    </source>
</evidence>
<feature type="active site" description="Nucleophile; methyl group acceptor" evidence="8">
    <location>
        <position position="130"/>
    </location>
</feature>
<comment type="function">
    <text evidence="8">Involved in the cellular defense against the biological effects of O6-methylguanine (O6-MeG) and O4-methylthymine (O4-MeT) in DNA. Repairs the methylated nucleobase in DNA by stoichiometrically transferring the methyl group to a cysteine residue in the enzyme. This is a suicide reaction: the enzyme is irreversibly inactivated.</text>
</comment>
<organism evidence="11 12">
    <name type="scientific">Acinetobacter bohemicus ANC 3994</name>
    <dbReference type="NCBI Taxonomy" id="1217715"/>
    <lineage>
        <taxon>Bacteria</taxon>
        <taxon>Pseudomonadati</taxon>
        <taxon>Pseudomonadota</taxon>
        <taxon>Gammaproteobacteria</taxon>
        <taxon>Moraxellales</taxon>
        <taxon>Moraxellaceae</taxon>
        <taxon>Acinetobacter</taxon>
    </lineage>
</organism>
<dbReference type="Gene3D" id="1.10.10.10">
    <property type="entry name" value="Winged helix-like DNA-binding domain superfamily/Winged helix DNA-binding domain"/>
    <property type="match status" value="1"/>
</dbReference>
<feature type="domain" description="Methylated-DNA-[protein]-cysteine S-methyltransferase DNA binding" evidence="9">
    <location>
        <begin position="80"/>
        <end position="158"/>
    </location>
</feature>
<evidence type="ECO:0000256" key="2">
    <source>
        <dbReference type="ARBA" id="ARBA00008711"/>
    </source>
</evidence>
<name>N8QF38_9GAMM</name>
<dbReference type="InterPro" id="IPR036217">
    <property type="entry name" value="MethylDNA_cys_MeTrfase_DNAb"/>
</dbReference>
<evidence type="ECO:0000256" key="8">
    <source>
        <dbReference type="HAMAP-Rule" id="MF_00772"/>
    </source>
</evidence>
<dbReference type="HAMAP" id="MF_00772">
    <property type="entry name" value="OGT"/>
    <property type="match status" value="1"/>
</dbReference>
<keyword evidence="6 8" id="KW-0234">DNA repair</keyword>
<keyword evidence="8" id="KW-0963">Cytoplasm</keyword>
<evidence type="ECO:0000256" key="1">
    <source>
        <dbReference type="ARBA" id="ARBA00001286"/>
    </source>
</evidence>
<dbReference type="PANTHER" id="PTHR10815">
    <property type="entry name" value="METHYLATED-DNA--PROTEIN-CYSTEINE METHYLTRANSFERASE"/>
    <property type="match status" value="1"/>
</dbReference>
<dbReference type="EMBL" id="APOH01000010">
    <property type="protein sequence ID" value="ENU20472.1"/>
    <property type="molecule type" value="Genomic_DNA"/>
</dbReference>
<dbReference type="InterPro" id="IPR036631">
    <property type="entry name" value="MGMT_N_sf"/>
</dbReference>
<dbReference type="InterPro" id="IPR036388">
    <property type="entry name" value="WH-like_DNA-bd_sf"/>
</dbReference>
<comment type="caution">
    <text evidence="11">The sequence shown here is derived from an EMBL/GenBank/DDBJ whole genome shotgun (WGS) entry which is preliminary data.</text>
</comment>
<dbReference type="HOGENOM" id="CLU_000445_52_2_6"/>
<accession>N8QF38</accession>
<gene>
    <name evidence="11" type="ORF">F994_00698</name>
</gene>
<comment type="miscellaneous">
    <text evidence="8">This enzyme catalyzes only one turnover and therefore is not strictly catalytic. According to one definition, an enzyme is a biocatalyst that acts repeatedly and over many reaction cycles.</text>
</comment>
<dbReference type="InterPro" id="IPR014048">
    <property type="entry name" value="MethylDNA_cys_MeTrfase_DNA-bd"/>
</dbReference>
<dbReference type="RefSeq" id="WP_004650978.1">
    <property type="nucleotide sequence ID" value="NZ_KB849176.1"/>
</dbReference>
<dbReference type="eggNOG" id="COG0350">
    <property type="taxonomic scope" value="Bacteria"/>
</dbReference>
<dbReference type="PATRIC" id="fig|1217715.3.peg.658"/>
<dbReference type="OrthoDB" id="9802228at2"/>
<reference evidence="11 12" key="1">
    <citation type="submission" date="2013-02" db="EMBL/GenBank/DDBJ databases">
        <title>The Genome Sequence of Acinetobacter sp. ANC 3994.</title>
        <authorList>
            <consortium name="The Broad Institute Genome Sequencing Platform"/>
            <consortium name="The Broad Institute Genome Sequencing Center for Infectious Disease"/>
            <person name="Cerqueira G."/>
            <person name="Feldgarden M."/>
            <person name="Courvalin P."/>
            <person name="Perichon B."/>
            <person name="Grillot-Courvalin C."/>
            <person name="Clermont D."/>
            <person name="Rocha E."/>
            <person name="Yoon E.-J."/>
            <person name="Nemec A."/>
            <person name="Walker B."/>
            <person name="Young S.K."/>
            <person name="Zeng Q."/>
            <person name="Gargeya S."/>
            <person name="Fitzgerald M."/>
            <person name="Haas B."/>
            <person name="Abouelleil A."/>
            <person name="Alvarado L."/>
            <person name="Arachchi H.M."/>
            <person name="Berlin A.M."/>
            <person name="Chapman S.B."/>
            <person name="Dewar J."/>
            <person name="Goldberg J."/>
            <person name="Griggs A."/>
            <person name="Gujja S."/>
            <person name="Hansen M."/>
            <person name="Howarth C."/>
            <person name="Imamovic A."/>
            <person name="Larimer J."/>
            <person name="McCowan C."/>
            <person name="Murphy C."/>
            <person name="Neiman D."/>
            <person name="Pearson M."/>
            <person name="Priest M."/>
            <person name="Roberts A."/>
            <person name="Saif S."/>
            <person name="Shea T."/>
            <person name="Sisk P."/>
            <person name="Sykes S."/>
            <person name="Wortman J."/>
            <person name="Nusbaum C."/>
            <person name="Birren B."/>
        </authorList>
    </citation>
    <scope>NUCLEOTIDE SEQUENCE [LARGE SCALE GENOMIC DNA]</scope>
    <source>
        <strain evidence="11 12">ANC 3994</strain>
    </source>
</reference>
<dbReference type="SUPFAM" id="SSF53155">
    <property type="entry name" value="Methylated DNA-protein cysteine methyltransferase domain"/>
    <property type="match status" value="1"/>
</dbReference>
<dbReference type="AlphaFoldDB" id="N8QF38"/>
<keyword evidence="5 8" id="KW-0227">DNA damage</keyword>
<dbReference type="InterPro" id="IPR023546">
    <property type="entry name" value="MGMT"/>
</dbReference>
<protein>
    <recommendedName>
        <fullName evidence="8">Methylated-DNA--protein-cysteine methyltransferase</fullName>
        <ecNumber evidence="8">2.1.1.63</ecNumber>
    </recommendedName>
    <alternativeName>
        <fullName evidence="8">6-O-methylguanine-DNA methyltransferase</fullName>
        <shortName evidence="8">MGMT</shortName>
    </alternativeName>
    <alternativeName>
        <fullName evidence="8">O-6-methylguanine-DNA-alkyltransferase</fullName>
    </alternativeName>
</protein>